<dbReference type="Pfam" id="PF05257">
    <property type="entry name" value="CHAP"/>
    <property type="match status" value="1"/>
</dbReference>
<dbReference type="SUPFAM" id="SSF49265">
    <property type="entry name" value="Fibronectin type III"/>
    <property type="match status" value="1"/>
</dbReference>
<keyword evidence="3" id="KW-0430">Lectin</keyword>
<evidence type="ECO:0000256" key="1">
    <source>
        <dbReference type="SAM" id="SignalP"/>
    </source>
</evidence>
<dbReference type="Gene3D" id="2.80.10.50">
    <property type="match status" value="2"/>
</dbReference>
<dbReference type="InterPro" id="IPR035992">
    <property type="entry name" value="Ricin_B-like_lectins"/>
</dbReference>
<dbReference type="CDD" id="cd00161">
    <property type="entry name" value="beta-trefoil_Ricin-like"/>
    <property type="match status" value="1"/>
</dbReference>
<dbReference type="EMBL" id="SMBP01000007">
    <property type="protein sequence ID" value="TCU60324.1"/>
    <property type="molecule type" value="Genomic_DNA"/>
</dbReference>
<dbReference type="RefSeq" id="WP_132224427.1">
    <property type="nucleotide sequence ID" value="NZ_JANKBG010000007.1"/>
</dbReference>
<sequence>MKTSKKTIRKVSFALLSLFLSMSFIFQDSNVLSKLQAAAIFYPRTSAPSKSDYHYYSDNPFYQSGYGMPNCTAYAWGRAYEILGYKPNLSRSHAYNWFNDNVNKGAFSYGNTPKIGSIICWNGGDGHVAVVEAVNGNTMTISESAYGGFNFRTKTDSITGIQKKDPGFQGYIYLGNFTNESIPNAPTLNLSNSGYHYTMSWNDVGASEYIVRIYCADEEMKVINVGRNFSYTIPLLGKNYWAGVSAKNSAGESPLSNLVEMIPNAYNLLGKAQNLGEHFYAQIGFSNNTYLVNVNNNAQLGNINSSNQAIYEFTRTANEAYTIKDMKTGLYLDVYQAASKSATNMQFYSYNPGPAQRFFIRKFNDGYSLQPECAPYMAMNASGGNFESGTNIQIYPIDLTSAHKLYIKKGEIKIPAVVKDYNGRYDGKPHSISIANVPSGSQVYYRTSTSSAWSLKKPTRTSAGTTTIYYKITNPLYFQTLSGDAKITIQKNIQKGYAKSYSGTYDGKSHTISFNNVASGSKIYYRTSTKAKWSTKKVTRTSAGTTTIYYKIVNSNCTNTKTGTVKIVIKKASQKGYAKSYSGTYNGKSHTIRMSNVAAGSKVYYRTNNRAKWSTKKPTRTSVGTTAVYYKIVNSNCIRTKTGSAKITIKKAIQKGKAKGYSGSYNGKAHTISFHDVTAGTKIYYRTSTRASWSMKKPTRTSIGKTTVYYKLSNANCTKTVYGTSSITVKTGMQKPSVKSYTGYYDGKNHSISLSNIAKNSVVYYRTSTKGNWTKTKPYRKSIGITTVYYKITNKNYATVSGSAKIAIEQKVTGIKLNTSLVTLYTPNTYQLKASITPANATNKKVTWTTSNTNIASISSSGIVTAKAAGSATITARASNGKTTKCTIHVNQNNVYIADGTYAFTSPDARYALTAPGSQAFTKLNIQPNGDYNAQYWNLQNIGGNAFILRSQLDNNKVVDIYHIHSDYITAASQYETPPTYYGHVEGHAYLNPYTDPMADEWQAMKLYDGTYVIKLKQYPDFKLTRGGDYDASGNSVYLYHWNAWQQTYWKLIKVF</sequence>
<evidence type="ECO:0000259" key="2">
    <source>
        <dbReference type="PROSITE" id="PS50911"/>
    </source>
</evidence>
<feature type="chain" id="PRO_5038554444" evidence="1">
    <location>
        <begin position="27"/>
        <end position="1056"/>
    </location>
</feature>
<dbReference type="Pfam" id="PF02368">
    <property type="entry name" value="Big_2"/>
    <property type="match status" value="1"/>
</dbReference>
<organism evidence="3 4">
    <name type="scientific">Longicatena caecimuris</name>
    <dbReference type="NCBI Taxonomy" id="1796635"/>
    <lineage>
        <taxon>Bacteria</taxon>
        <taxon>Bacillati</taxon>
        <taxon>Bacillota</taxon>
        <taxon>Erysipelotrichia</taxon>
        <taxon>Erysipelotrichales</taxon>
        <taxon>Erysipelotrichaceae</taxon>
        <taxon>Longicatena</taxon>
    </lineage>
</organism>
<dbReference type="AlphaFoldDB" id="A0A4R3TGJ2"/>
<dbReference type="InterPro" id="IPR007921">
    <property type="entry name" value="CHAP_dom"/>
</dbReference>
<name>A0A4R3TGJ2_9FIRM</name>
<dbReference type="InterPro" id="IPR036116">
    <property type="entry name" value="FN3_sf"/>
</dbReference>
<dbReference type="Gene3D" id="3.90.1720.10">
    <property type="entry name" value="endopeptidase domain like (from Nostoc punctiforme)"/>
    <property type="match status" value="1"/>
</dbReference>
<dbReference type="InterPro" id="IPR003343">
    <property type="entry name" value="Big_2"/>
</dbReference>
<dbReference type="InterPro" id="IPR008964">
    <property type="entry name" value="Invasin/intimin_cell_adhesion"/>
</dbReference>
<dbReference type="Gene3D" id="2.60.40.1080">
    <property type="match status" value="1"/>
</dbReference>
<dbReference type="GO" id="GO:0030246">
    <property type="term" value="F:carbohydrate binding"/>
    <property type="evidence" value="ECO:0007669"/>
    <property type="project" value="UniProtKB-KW"/>
</dbReference>
<proteinExistence type="predicted"/>
<dbReference type="SUPFAM" id="SSF50370">
    <property type="entry name" value="Ricin B-like lectins"/>
    <property type="match status" value="2"/>
</dbReference>
<keyword evidence="4" id="KW-1185">Reference proteome</keyword>
<dbReference type="InterPro" id="IPR000772">
    <property type="entry name" value="Ricin_B_lectin"/>
</dbReference>
<evidence type="ECO:0000313" key="3">
    <source>
        <dbReference type="EMBL" id="TCU60324.1"/>
    </source>
</evidence>
<dbReference type="Pfam" id="PF14200">
    <property type="entry name" value="RicinB_lectin_2"/>
    <property type="match status" value="1"/>
</dbReference>
<feature type="domain" description="Peptidase C51" evidence="2">
    <location>
        <begin position="46"/>
        <end position="173"/>
    </location>
</feature>
<comment type="caution">
    <text evidence="3">The sequence shown here is derived from an EMBL/GenBank/DDBJ whole genome shotgun (WGS) entry which is preliminary data.</text>
</comment>
<evidence type="ECO:0000313" key="4">
    <source>
        <dbReference type="Proteomes" id="UP000295773"/>
    </source>
</evidence>
<reference evidence="3 4" key="1">
    <citation type="submission" date="2019-03" db="EMBL/GenBank/DDBJ databases">
        <title>Genomic Encyclopedia of Type Strains, Phase IV (KMG-IV): sequencing the most valuable type-strain genomes for metagenomic binning, comparative biology and taxonomic classification.</title>
        <authorList>
            <person name="Goeker M."/>
        </authorList>
    </citation>
    <scope>NUCLEOTIDE SEQUENCE [LARGE SCALE GENOMIC DNA]</scope>
    <source>
        <strain evidence="3 4">DSM 29481</strain>
    </source>
</reference>
<dbReference type="Proteomes" id="UP000295773">
    <property type="component" value="Unassembled WGS sequence"/>
</dbReference>
<dbReference type="InterPro" id="IPR038765">
    <property type="entry name" value="Papain-like_cys_pep_sf"/>
</dbReference>
<dbReference type="SMART" id="SM00635">
    <property type="entry name" value="BID_2"/>
    <property type="match status" value="1"/>
</dbReference>
<dbReference type="SUPFAM" id="SSF49373">
    <property type="entry name" value="Invasin/intimin cell-adhesion fragments"/>
    <property type="match status" value="1"/>
</dbReference>
<feature type="signal peptide" evidence="1">
    <location>
        <begin position="1"/>
        <end position="26"/>
    </location>
</feature>
<keyword evidence="1" id="KW-0732">Signal</keyword>
<accession>A0A4R3TGJ2</accession>
<protein>
    <submittedName>
        <fullName evidence="3">Ricin-type beta-trefoil lectin protein</fullName>
    </submittedName>
</protein>
<dbReference type="PROSITE" id="PS50911">
    <property type="entry name" value="CHAP"/>
    <property type="match status" value="1"/>
</dbReference>
<gene>
    <name evidence="3" type="ORF">EDD61_10713</name>
</gene>
<dbReference type="SUPFAM" id="SSF54001">
    <property type="entry name" value="Cysteine proteinases"/>
    <property type="match status" value="1"/>
</dbReference>